<dbReference type="AlphaFoldDB" id="A0A8J5D1C7"/>
<reference evidence="1" key="1">
    <citation type="submission" date="2020-07" db="EMBL/GenBank/DDBJ databases">
        <title>The High-quality genome of the commercially important snow crab, Chionoecetes opilio.</title>
        <authorList>
            <person name="Jeong J.-H."/>
            <person name="Ryu S."/>
        </authorList>
    </citation>
    <scope>NUCLEOTIDE SEQUENCE</scope>
    <source>
        <strain evidence="1">MADBK_172401_WGS</strain>
        <tissue evidence="1">Digestive gland</tissue>
    </source>
</reference>
<sequence>MASLHSWMIVDDQTTPCMTGHLIICNSNLKPARLQEHQVKHPAAEQEQTIEALQAKRPRYDQKGTVPRLGFKPVQESLLQASYEVAYQCVREKALHSASENLVKPCTIRMVELVLGTEAAKKMKQVPLFNDIISGKVADMRHLGPDCSGDYGHSHPHQSPVG</sequence>
<dbReference type="EMBL" id="JACEEZ010002524">
    <property type="protein sequence ID" value="KAG0728191.1"/>
    <property type="molecule type" value="Genomic_DNA"/>
</dbReference>
<keyword evidence="2" id="KW-1185">Reference proteome</keyword>
<comment type="caution">
    <text evidence="1">The sequence shown here is derived from an EMBL/GenBank/DDBJ whole genome shotgun (WGS) entry which is preliminary data.</text>
</comment>
<proteinExistence type="predicted"/>
<dbReference type="PANTHER" id="PTHR45913">
    <property type="entry name" value="EPM2A-INTERACTING PROTEIN 1"/>
    <property type="match status" value="1"/>
</dbReference>
<organism evidence="1 2">
    <name type="scientific">Chionoecetes opilio</name>
    <name type="common">Atlantic snow crab</name>
    <name type="synonym">Cancer opilio</name>
    <dbReference type="NCBI Taxonomy" id="41210"/>
    <lineage>
        <taxon>Eukaryota</taxon>
        <taxon>Metazoa</taxon>
        <taxon>Ecdysozoa</taxon>
        <taxon>Arthropoda</taxon>
        <taxon>Crustacea</taxon>
        <taxon>Multicrustacea</taxon>
        <taxon>Malacostraca</taxon>
        <taxon>Eumalacostraca</taxon>
        <taxon>Eucarida</taxon>
        <taxon>Decapoda</taxon>
        <taxon>Pleocyemata</taxon>
        <taxon>Brachyura</taxon>
        <taxon>Eubrachyura</taxon>
        <taxon>Majoidea</taxon>
        <taxon>Majidae</taxon>
        <taxon>Chionoecetes</taxon>
    </lineage>
</organism>
<protein>
    <submittedName>
        <fullName evidence="1">Protein ZBED8</fullName>
    </submittedName>
</protein>
<evidence type="ECO:0000313" key="2">
    <source>
        <dbReference type="Proteomes" id="UP000770661"/>
    </source>
</evidence>
<accession>A0A8J5D1C7</accession>
<dbReference type="Proteomes" id="UP000770661">
    <property type="component" value="Unassembled WGS sequence"/>
</dbReference>
<dbReference type="OrthoDB" id="10065557at2759"/>
<name>A0A8J5D1C7_CHIOP</name>
<evidence type="ECO:0000313" key="1">
    <source>
        <dbReference type="EMBL" id="KAG0728191.1"/>
    </source>
</evidence>
<dbReference type="PANTHER" id="PTHR45913:SF19">
    <property type="entry name" value="LOW QUALITY PROTEIN: ZINC FINGER BED DOMAIN-CONTAINING PROTEIN 5-LIKE"/>
    <property type="match status" value="1"/>
</dbReference>
<gene>
    <name evidence="1" type="primary">ZBED8_11</name>
    <name evidence="1" type="ORF">GWK47_033009</name>
</gene>